<name>A0ABM7RTV3_9PSED</name>
<dbReference type="Proteomes" id="UP000218595">
    <property type="component" value="Chromosome"/>
</dbReference>
<evidence type="ECO:0000313" key="1">
    <source>
        <dbReference type="EMBL" id="BCX67947.1"/>
    </source>
</evidence>
<keyword evidence="1" id="KW-0540">Nuclease</keyword>
<protein>
    <submittedName>
        <fullName evidence="1">HNH endonuclease</fullName>
    </submittedName>
</protein>
<accession>A0ABM7RTV3</accession>
<gene>
    <name evidence="1" type="ORF">LAB08_R25860</name>
</gene>
<dbReference type="GO" id="GO:0004519">
    <property type="term" value="F:endonuclease activity"/>
    <property type="evidence" value="ECO:0007669"/>
    <property type="project" value="UniProtKB-KW"/>
</dbReference>
<sequence length="237" mass="26755">MVANLKLVPVVYTVEQQILVDKFNALPFKSKTGDFWKNTHKGEYADVKEAIKEHYLKSQNYTCPYCKQYIVVGHLGVWDAEHIIAKDENPQFMFEPKNLCVSCKDCNGSKSNKEVLVKPSRTRRKFPEDPDDYKFCHPHFHDYAEHIRIIEVAGFYMPLTEKGIALIEICGLLRFVLKCGGYNMVDNSVGNVVVQLGNKLMEAQTPAEQVYLMTLIGSVVEKGLESAALAGLDAMMA</sequence>
<keyword evidence="1" id="KW-0255">Endonuclease</keyword>
<organism evidence="1 2">
    <name type="scientific">Pseudomonas izuensis</name>
    <dbReference type="NCBI Taxonomy" id="2684212"/>
    <lineage>
        <taxon>Bacteria</taxon>
        <taxon>Pseudomonadati</taxon>
        <taxon>Pseudomonadota</taxon>
        <taxon>Gammaproteobacteria</taxon>
        <taxon>Pseudomonadales</taxon>
        <taxon>Pseudomonadaceae</taxon>
        <taxon>Pseudomonas</taxon>
    </lineage>
</organism>
<reference evidence="1 2" key="1">
    <citation type="submission" date="2016-04" db="EMBL/GenBank/DDBJ databases">
        <title>Complete genome sequence of Pseudomonas sp. LAB-08 isolated from TCE contaminated aquifer soil.</title>
        <authorList>
            <person name="Dohra H."/>
            <person name="Suzuki K."/>
            <person name="Fatma A."/>
            <person name="Inuzuka Y."/>
            <person name="Honjo M."/>
            <person name="Tashiro Y."/>
            <person name="Futamata H."/>
        </authorList>
    </citation>
    <scope>NUCLEOTIDE SEQUENCE [LARGE SCALE GENOMIC DNA]</scope>
    <source>
        <strain evidence="1 2">LAB-08</strain>
    </source>
</reference>
<keyword evidence="2" id="KW-1185">Reference proteome</keyword>
<keyword evidence="1" id="KW-0378">Hydrolase</keyword>
<proteinExistence type="predicted"/>
<dbReference type="Gene3D" id="1.10.30.50">
    <property type="match status" value="1"/>
</dbReference>
<evidence type="ECO:0000313" key="2">
    <source>
        <dbReference type="Proteomes" id="UP000218595"/>
    </source>
</evidence>
<dbReference type="RefSeq" id="WP_096511830.1">
    <property type="nucleotide sequence ID" value="NZ_AP017423.2"/>
</dbReference>
<dbReference type="EMBL" id="AP017423">
    <property type="protein sequence ID" value="BCX67947.1"/>
    <property type="molecule type" value="Genomic_DNA"/>
</dbReference>